<comment type="caution">
    <text evidence="12">The sequence shown here is derived from an EMBL/GenBank/DDBJ whole genome shotgun (WGS) entry which is preliminary data.</text>
</comment>
<keyword evidence="4 9" id="KW-0547">Nucleotide-binding</keyword>
<evidence type="ECO:0000256" key="4">
    <source>
        <dbReference type="ARBA" id="ARBA00022741"/>
    </source>
</evidence>
<feature type="binding site" description="in other chain" evidence="9">
    <location>
        <position position="62"/>
    </location>
    <ligand>
        <name>ATP</name>
        <dbReference type="ChEBI" id="CHEBI:30616"/>
        <note>ligand shared between dimeric partners</note>
    </ligand>
</feature>
<gene>
    <name evidence="9 12" type="primary">selD</name>
    <name evidence="12" type="ORF">NITHO_240001</name>
</gene>
<feature type="binding site" evidence="9">
    <location>
        <position position="197"/>
    </location>
    <ligand>
        <name>Mg(2+)</name>
        <dbReference type="ChEBI" id="CHEBI:18420"/>
    </ligand>
</feature>
<sequence length="322" mass="33689">MLRPLTSKVDPKLLVGLQTSDDAAAYRLNDDFAMIQTVDFFPPVVDDPYTYGAIAAANSLSDIYAMGGEALLALNIVAFPDNLPLDILQRILEGGADKAAEAGIVIAGGHTVTDDEPKYGLAVTGWAHPDQVITKAGARPGDAVYLTKPLGTGVITTALKNQAAKPEDVEAAVASMLKLNRTAARLMREIGVHACSDISGFGLIGHGTEMAEKSGVRLILRAASVPLLDSARRYAEGGWLPGGASRNREYYGSGPASILEIAPGVDPVLLDLFFDPETSGGLLIAVPGERAAAFETAFAAANEPLWRIGDVEAGLGLVIVPE</sequence>
<comment type="function">
    <text evidence="9">Synthesizes selenophosphate from selenide and ATP.</text>
</comment>
<comment type="subunit">
    <text evidence="9">Homodimer.</text>
</comment>
<evidence type="ECO:0000256" key="1">
    <source>
        <dbReference type="ARBA" id="ARBA00008026"/>
    </source>
</evidence>
<evidence type="ECO:0000313" key="12">
    <source>
        <dbReference type="EMBL" id="CCF83535.1"/>
    </source>
</evidence>
<keyword evidence="8 9" id="KW-0711">Selenium</keyword>
<dbReference type="InterPro" id="IPR036676">
    <property type="entry name" value="PurM-like_C_sf"/>
</dbReference>
<dbReference type="GO" id="GO:0005524">
    <property type="term" value="F:ATP binding"/>
    <property type="evidence" value="ECO:0007669"/>
    <property type="project" value="UniProtKB-UniRule"/>
</dbReference>
<feature type="domain" description="PurM-like C-terminal" evidence="11">
    <location>
        <begin position="139"/>
        <end position="315"/>
    </location>
</feature>
<dbReference type="NCBIfam" id="TIGR00476">
    <property type="entry name" value="selD"/>
    <property type="match status" value="1"/>
</dbReference>
<feature type="binding site" description="in other chain" evidence="9">
    <location>
        <begin position="19"/>
        <end position="21"/>
    </location>
    <ligand>
        <name>ATP</name>
        <dbReference type="ChEBI" id="CHEBI:30616"/>
        <note>ligand shared between dimeric partners</note>
    </ligand>
</feature>
<keyword evidence="6 9" id="KW-0067">ATP-binding</keyword>
<evidence type="ECO:0000256" key="2">
    <source>
        <dbReference type="ARBA" id="ARBA00022679"/>
    </source>
</evidence>
<protein>
    <recommendedName>
        <fullName evidence="9">Selenide, water dikinase</fullName>
        <ecNumber evidence="9">2.7.9.3</ecNumber>
    </recommendedName>
    <alternativeName>
        <fullName evidence="9">Selenium donor protein</fullName>
    </alternativeName>
    <alternativeName>
        <fullName evidence="9">Selenophosphate synthase</fullName>
    </alternativeName>
</protein>
<evidence type="ECO:0000259" key="10">
    <source>
        <dbReference type="Pfam" id="PF00586"/>
    </source>
</evidence>
<dbReference type="InterPro" id="IPR004536">
    <property type="entry name" value="SPS/SelD"/>
</dbReference>
<feature type="binding site" evidence="9">
    <location>
        <begin position="109"/>
        <end position="111"/>
    </location>
    <ligand>
        <name>ATP</name>
        <dbReference type="ChEBI" id="CHEBI:30616"/>
        <note>ligand shared between dimeric partners</note>
    </ligand>
</feature>
<dbReference type="SUPFAM" id="SSF56042">
    <property type="entry name" value="PurM C-terminal domain-like"/>
    <property type="match status" value="1"/>
</dbReference>
<dbReference type="GO" id="GO:0004756">
    <property type="term" value="F:selenide, water dikinase activity"/>
    <property type="evidence" value="ECO:0007669"/>
    <property type="project" value="UniProtKB-UniRule"/>
</dbReference>
<dbReference type="PANTHER" id="PTHR10256">
    <property type="entry name" value="SELENIDE, WATER DIKINASE"/>
    <property type="match status" value="1"/>
</dbReference>
<evidence type="ECO:0000256" key="9">
    <source>
        <dbReference type="HAMAP-Rule" id="MF_00625"/>
    </source>
</evidence>
<comment type="catalytic activity">
    <reaction evidence="9">
        <text>hydrogenselenide + ATP + H2O = selenophosphate + AMP + phosphate + 2 H(+)</text>
        <dbReference type="Rhea" id="RHEA:18737"/>
        <dbReference type="ChEBI" id="CHEBI:15377"/>
        <dbReference type="ChEBI" id="CHEBI:15378"/>
        <dbReference type="ChEBI" id="CHEBI:16144"/>
        <dbReference type="ChEBI" id="CHEBI:29317"/>
        <dbReference type="ChEBI" id="CHEBI:30616"/>
        <dbReference type="ChEBI" id="CHEBI:43474"/>
        <dbReference type="ChEBI" id="CHEBI:456215"/>
        <dbReference type="EC" id="2.7.9.3"/>
    </reaction>
</comment>
<dbReference type="GO" id="GO:0000287">
    <property type="term" value="F:magnesium ion binding"/>
    <property type="evidence" value="ECO:0007669"/>
    <property type="project" value="UniProtKB-UniRule"/>
</dbReference>
<organism evidence="12 13">
    <name type="scientific">Nitrolancea hollandica Lb</name>
    <dbReference type="NCBI Taxonomy" id="1129897"/>
    <lineage>
        <taxon>Bacteria</taxon>
        <taxon>Pseudomonadati</taxon>
        <taxon>Thermomicrobiota</taxon>
        <taxon>Thermomicrobia</taxon>
        <taxon>Sphaerobacterales</taxon>
        <taxon>Sphaerobacterineae</taxon>
        <taxon>Sphaerobacteraceae</taxon>
        <taxon>Nitrolancea</taxon>
    </lineage>
</organism>
<feature type="binding site" evidence="9">
    <location>
        <position position="22"/>
    </location>
    <ligand>
        <name>Mg(2+)</name>
        <dbReference type="ChEBI" id="CHEBI:18420"/>
    </ligand>
</feature>
<dbReference type="GO" id="GO:0016260">
    <property type="term" value="P:selenocysteine biosynthetic process"/>
    <property type="evidence" value="ECO:0007669"/>
    <property type="project" value="InterPro"/>
</dbReference>
<dbReference type="AlphaFoldDB" id="I4EFS3"/>
<dbReference type="PIRSF" id="PIRSF036407">
    <property type="entry name" value="Selenphspht_syn"/>
    <property type="match status" value="1"/>
</dbReference>
<feature type="domain" description="PurM-like N-terminal" evidence="10">
    <location>
        <begin position="21"/>
        <end position="126"/>
    </location>
</feature>
<name>I4EFS3_9BACT</name>
<evidence type="ECO:0000256" key="6">
    <source>
        <dbReference type="ARBA" id="ARBA00022840"/>
    </source>
</evidence>
<accession>I4EFS3</accession>
<feature type="binding site" evidence="9">
    <location>
        <position position="62"/>
    </location>
    <ligand>
        <name>Mg(2+)</name>
        <dbReference type="ChEBI" id="CHEBI:18420"/>
    </ligand>
</feature>
<proteinExistence type="inferred from homology"/>
<evidence type="ECO:0000256" key="8">
    <source>
        <dbReference type="ARBA" id="ARBA00023266"/>
    </source>
</evidence>
<evidence type="ECO:0000313" key="13">
    <source>
        <dbReference type="Proteomes" id="UP000004221"/>
    </source>
</evidence>
<keyword evidence="13" id="KW-1185">Reference proteome</keyword>
<comment type="caution">
    <text evidence="9">Lacks conserved residue(s) required for the propagation of feature annotation.</text>
</comment>
<dbReference type="InterPro" id="IPR010918">
    <property type="entry name" value="PurM-like_C_dom"/>
</dbReference>
<dbReference type="EMBL" id="CAGS01000157">
    <property type="protein sequence ID" value="CCF83535.1"/>
    <property type="molecule type" value="Genomic_DNA"/>
</dbReference>
<keyword evidence="5 9" id="KW-0418">Kinase</keyword>
<reference evidence="12 13" key="1">
    <citation type="journal article" date="2012" name="ISME J.">
        <title>Nitrification expanded: discovery, physiology and genomics of a nitrite-oxidizing bacterium from the phylum Chloroflexi.</title>
        <authorList>
            <person name="Sorokin D.Y."/>
            <person name="Lucker S."/>
            <person name="Vejmelkova D."/>
            <person name="Kostrikina N.A."/>
            <person name="Kleerebezem R."/>
            <person name="Rijpstra W.I."/>
            <person name="Damste J.S."/>
            <person name="Le Paslier D."/>
            <person name="Muyzer G."/>
            <person name="Wagner M."/>
            <person name="van Loosdrecht M.C."/>
            <person name="Daims H."/>
        </authorList>
    </citation>
    <scope>NUCLEOTIDE SEQUENCE [LARGE SCALE GENOMIC DNA]</scope>
    <source>
        <strain evidence="13">none</strain>
    </source>
</reference>
<keyword evidence="7 9" id="KW-0460">Magnesium</keyword>
<dbReference type="Proteomes" id="UP000004221">
    <property type="component" value="Unassembled WGS sequence"/>
</dbReference>
<dbReference type="Gene3D" id="3.90.650.10">
    <property type="entry name" value="PurM-like C-terminal domain"/>
    <property type="match status" value="1"/>
</dbReference>
<dbReference type="SUPFAM" id="SSF55326">
    <property type="entry name" value="PurM N-terminal domain-like"/>
    <property type="match status" value="1"/>
</dbReference>
<dbReference type="EC" id="2.7.9.3" evidence="9"/>
<evidence type="ECO:0000256" key="5">
    <source>
        <dbReference type="ARBA" id="ARBA00022777"/>
    </source>
</evidence>
<feature type="binding site" description="in other chain" evidence="9">
    <location>
        <position position="39"/>
    </location>
    <ligand>
        <name>ATP</name>
        <dbReference type="ChEBI" id="CHEBI:30616"/>
        <note>ligand shared between dimeric partners</note>
    </ligand>
</feature>
<dbReference type="InterPro" id="IPR023061">
    <property type="entry name" value="SelD_I"/>
</dbReference>
<dbReference type="Gene3D" id="3.30.1330.10">
    <property type="entry name" value="PurM-like, N-terminal domain"/>
    <property type="match status" value="1"/>
</dbReference>
<dbReference type="InterPro" id="IPR016188">
    <property type="entry name" value="PurM-like_N"/>
</dbReference>
<dbReference type="HAMAP" id="MF_00625">
    <property type="entry name" value="SelD"/>
    <property type="match status" value="1"/>
</dbReference>
<dbReference type="Pfam" id="PF02769">
    <property type="entry name" value="AIRS_C"/>
    <property type="match status" value="1"/>
</dbReference>
<dbReference type="Pfam" id="PF00586">
    <property type="entry name" value="AIRS"/>
    <property type="match status" value="1"/>
</dbReference>
<comment type="cofactor">
    <cofactor evidence="9">
        <name>Mg(2+)</name>
        <dbReference type="ChEBI" id="CHEBI:18420"/>
    </cofactor>
    <text evidence="9">Binds 1 Mg(2+) ion per monomer.</text>
</comment>
<dbReference type="GO" id="GO:0005737">
    <property type="term" value="C:cytoplasm"/>
    <property type="evidence" value="ECO:0007669"/>
    <property type="project" value="TreeGrafter"/>
</dbReference>
<keyword evidence="2 9" id="KW-0808">Transferase</keyword>
<evidence type="ECO:0000259" key="11">
    <source>
        <dbReference type="Pfam" id="PF02769"/>
    </source>
</evidence>
<dbReference type="NCBIfam" id="NF002098">
    <property type="entry name" value="PRK00943.1"/>
    <property type="match status" value="1"/>
</dbReference>
<dbReference type="CDD" id="cd02195">
    <property type="entry name" value="SelD"/>
    <property type="match status" value="1"/>
</dbReference>
<dbReference type="PANTHER" id="PTHR10256:SF0">
    <property type="entry name" value="INACTIVE SELENIDE, WATER DIKINASE-LIKE PROTEIN-RELATED"/>
    <property type="match status" value="1"/>
</dbReference>
<evidence type="ECO:0000256" key="7">
    <source>
        <dbReference type="ARBA" id="ARBA00022842"/>
    </source>
</evidence>
<dbReference type="InterPro" id="IPR036921">
    <property type="entry name" value="PurM-like_N_sf"/>
</dbReference>
<keyword evidence="3 9" id="KW-0479">Metal-binding</keyword>
<evidence type="ECO:0000256" key="3">
    <source>
        <dbReference type="ARBA" id="ARBA00022723"/>
    </source>
</evidence>
<comment type="similarity">
    <text evidence="1 9">Belongs to the selenophosphate synthase 1 family. Class I subfamily.</text>
</comment>